<feature type="compositionally biased region" description="Low complexity" evidence="1">
    <location>
        <begin position="123"/>
        <end position="137"/>
    </location>
</feature>
<proteinExistence type="predicted"/>
<feature type="region of interest" description="Disordered" evidence="1">
    <location>
        <begin position="116"/>
        <end position="167"/>
    </location>
</feature>
<dbReference type="EMBL" id="BAABIS010000001">
    <property type="protein sequence ID" value="GAA4848033.1"/>
    <property type="molecule type" value="Genomic_DNA"/>
</dbReference>
<evidence type="ECO:0000313" key="3">
    <source>
        <dbReference type="Proteomes" id="UP001501752"/>
    </source>
</evidence>
<comment type="caution">
    <text evidence="2">The sequence shown here is derived from an EMBL/GenBank/DDBJ whole genome shotgun (WGS) entry which is preliminary data.</text>
</comment>
<dbReference type="Proteomes" id="UP001501752">
    <property type="component" value="Unassembled WGS sequence"/>
</dbReference>
<evidence type="ECO:0000313" key="2">
    <source>
        <dbReference type="EMBL" id="GAA4848033.1"/>
    </source>
</evidence>
<protein>
    <submittedName>
        <fullName evidence="2">Uncharacterized protein</fullName>
    </submittedName>
</protein>
<gene>
    <name evidence="2" type="ORF">GCM10023235_26070</name>
</gene>
<organism evidence="2 3">
    <name type="scientific">Kitasatospora terrestris</name>
    <dbReference type="NCBI Taxonomy" id="258051"/>
    <lineage>
        <taxon>Bacteria</taxon>
        <taxon>Bacillati</taxon>
        <taxon>Actinomycetota</taxon>
        <taxon>Actinomycetes</taxon>
        <taxon>Kitasatosporales</taxon>
        <taxon>Streptomycetaceae</taxon>
        <taxon>Kitasatospora</taxon>
    </lineage>
</organism>
<reference evidence="3" key="1">
    <citation type="journal article" date="2019" name="Int. J. Syst. Evol. Microbiol.">
        <title>The Global Catalogue of Microorganisms (GCM) 10K type strain sequencing project: providing services to taxonomists for standard genome sequencing and annotation.</title>
        <authorList>
            <consortium name="The Broad Institute Genomics Platform"/>
            <consortium name="The Broad Institute Genome Sequencing Center for Infectious Disease"/>
            <person name="Wu L."/>
            <person name="Ma J."/>
        </authorList>
    </citation>
    <scope>NUCLEOTIDE SEQUENCE [LARGE SCALE GENOMIC DNA]</scope>
    <source>
        <strain evidence="3">JCM 13006</strain>
    </source>
</reference>
<evidence type="ECO:0000256" key="1">
    <source>
        <dbReference type="SAM" id="MobiDB-lite"/>
    </source>
</evidence>
<sequence>MTGMGQPRFLIVSRPQLPDHARGGTVRRLLGANNRHLGRSEEAFLDVAGCLSAIDRLQRGLDRSRSVIAGEEHGQLRRWRLELDGAPVAGSTRAYRRQRECQYSLGLFLAGARSAARPPPARAAPAARPGRPAAPARGPRRAAAPERRVSGSPTDPRTADYANGRFG</sequence>
<name>A0ABP9DQU9_9ACTN</name>
<keyword evidence="3" id="KW-1185">Reference proteome</keyword>
<accession>A0ABP9DQU9</accession>